<dbReference type="OrthoDB" id="2575000at2759"/>
<keyword evidence="1" id="KW-0472">Membrane</keyword>
<dbReference type="KEGG" id="abp:AGABI1DRAFT50396"/>
<dbReference type="InParanoid" id="K5Y5H9"/>
<reference evidence="3" key="1">
    <citation type="journal article" date="2012" name="Proc. Natl. Acad. Sci. U.S.A.">
        <title>Genome sequence of the button mushroom Agaricus bisporus reveals mechanisms governing adaptation to a humic-rich ecological niche.</title>
        <authorList>
            <person name="Morin E."/>
            <person name="Kohler A."/>
            <person name="Baker A.R."/>
            <person name="Foulongne-Oriol M."/>
            <person name="Lombard V."/>
            <person name="Nagy L.G."/>
            <person name="Ohm R.A."/>
            <person name="Patyshakuliyeva A."/>
            <person name="Brun A."/>
            <person name="Aerts A.L."/>
            <person name="Bailey A.M."/>
            <person name="Billette C."/>
            <person name="Coutinho P.M."/>
            <person name="Deakin G."/>
            <person name="Doddapaneni H."/>
            <person name="Floudas D."/>
            <person name="Grimwood J."/>
            <person name="Hilden K."/>
            <person name="Kuees U."/>
            <person name="LaButti K.M."/>
            <person name="Lapidus A."/>
            <person name="Lindquist E.A."/>
            <person name="Lucas S.M."/>
            <person name="Murat C."/>
            <person name="Riley R.W."/>
            <person name="Salamov A.A."/>
            <person name="Schmutz J."/>
            <person name="Subramanian V."/>
            <person name="Woesten H.A.B."/>
            <person name="Xu J."/>
            <person name="Eastwood D.C."/>
            <person name="Foster G.D."/>
            <person name="Sonnenberg A.S."/>
            <person name="Cullen D."/>
            <person name="de Vries R.P."/>
            <person name="Lundell T."/>
            <person name="Hibbett D.S."/>
            <person name="Henrissat B."/>
            <person name="Burton K.S."/>
            <person name="Kerrigan R.W."/>
            <person name="Challen M.P."/>
            <person name="Grigoriev I.V."/>
            <person name="Martin F."/>
        </authorList>
    </citation>
    <scope>NUCLEOTIDE SEQUENCE [LARGE SCALE GENOMIC DNA]</scope>
    <source>
        <strain evidence="3">JB137-S8 / ATCC MYA-4627 / FGSC 10392</strain>
    </source>
</reference>
<keyword evidence="3" id="KW-1185">Reference proteome</keyword>
<feature type="transmembrane region" description="Helical" evidence="1">
    <location>
        <begin position="114"/>
        <end position="135"/>
    </location>
</feature>
<gene>
    <name evidence="2" type="ORF">AGABI1DRAFT_50396</name>
</gene>
<proteinExistence type="predicted"/>
<dbReference type="Proteomes" id="UP000008493">
    <property type="component" value="Unassembled WGS sequence"/>
</dbReference>
<evidence type="ECO:0000313" key="3">
    <source>
        <dbReference type="Proteomes" id="UP000008493"/>
    </source>
</evidence>
<keyword evidence="1" id="KW-0812">Transmembrane</keyword>
<feature type="transmembrane region" description="Helical" evidence="1">
    <location>
        <begin position="155"/>
        <end position="178"/>
    </location>
</feature>
<feature type="transmembrane region" description="Helical" evidence="1">
    <location>
        <begin position="12"/>
        <end position="35"/>
    </location>
</feature>
<keyword evidence="1" id="KW-1133">Transmembrane helix</keyword>
<name>K5Y5H9_AGABU</name>
<evidence type="ECO:0000256" key="1">
    <source>
        <dbReference type="SAM" id="Phobius"/>
    </source>
</evidence>
<organism evidence="2 3">
    <name type="scientific">Agaricus bisporus var. burnettii (strain JB137-S8 / ATCC MYA-4627 / FGSC 10392)</name>
    <name type="common">White button mushroom</name>
    <dbReference type="NCBI Taxonomy" id="597362"/>
    <lineage>
        <taxon>Eukaryota</taxon>
        <taxon>Fungi</taxon>
        <taxon>Dikarya</taxon>
        <taxon>Basidiomycota</taxon>
        <taxon>Agaricomycotina</taxon>
        <taxon>Agaricomycetes</taxon>
        <taxon>Agaricomycetidae</taxon>
        <taxon>Agaricales</taxon>
        <taxon>Agaricineae</taxon>
        <taxon>Agaricaceae</taxon>
        <taxon>Agaricus</taxon>
    </lineage>
</organism>
<dbReference type="eggNOG" id="ENOG502SKPX">
    <property type="taxonomic scope" value="Eukaryota"/>
</dbReference>
<evidence type="ECO:0000313" key="2">
    <source>
        <dbReference type="EMBL" id="EKM83365.1"/>
    </source>
</evidence>
<dbReference type="RefSeq" id="XP_007325005.1">
    <property type="nucleotide sequence ID" value="XM_007324943.1"/>
</dbReference>
<dbReference type="EMBL" id="JH971385">
    <property type="protein sequence ID" value="EKM83365.1"/>
    <property type="molecule type" value="Genomic_DNA"/>
</dbReference>
<accession>K5Y5H9</accession>
<dbReference type="OMA" id="QRATAWI"/>
<protein>
    <submittedName>
        <fullName evidence="2">Uncharacterized protein</fullName>
    </submittedName>
</protein>
<feature type="transmembrane region" description="Helical" evidence="1">
    <location>
        <begin position="206"/>
        <end position="225"/>
    </location>
</feature>
<dbReference type="HOGENOM" id="CLU_1102537_0_0_1"/>
<sequence length="235" mass="24950">MIAGISKAVTLYLAPVLALTATVLEILAFLAPTLVLSGLVNLVRVVPSVVLMGGRGEVDGPSLFVGSLGACVKSNNDVQLNCTLASVSPQYDLSPFPSNAPTTLLYAPSPSTPIFISIALALNVVFLLTFTLISFREKMPGKIGKAFESPLIQSLSAGMGFLGFMTGLTAFMVLRMWFGKTVQDFNTSIQNQGSQGPKLIAETSNAFTMVWVAHAFWAVPLMISLTKHHVKSGKA</sequence>
<dbReference type="AlphaFoldDB" id="K5Y5H9"/>
<dbReference type="GeneID" id="18829917"/>